<accession>A0A517X1R3</accession>
<feature type="region of interest" description="Disordered" evidence="1">
    <location>
        <begin position="119"/>
        <end position="140"/>
    </location>
</feature>
<proteinExistence type="predicted"/>
<sequence>MLKSSNRLFTDCFGIKVVRIQWWNTLLLLSTCLILVGCSGGPTDTPPLARVKGTVTLDGKPLTSGTVQFTPNKDRGTTGRMALGGIQPDGTFELMTIKAGDGAQIGHHLVAIECYESTEFDPNNPTNPKPKSVIPMRYTDSNKSGLSAEVKANEENSFKFDLKTTP</sequence>
<dbReference type="RefSeq" id="WP_145179232.1">
    <property type="nucleotide sequence ID" value="NZ_CP037422.1"/>
</dbReference>
<evidence type="ECO:0000313" key="2">
    <source>
        <dbReference type="EMBL" id="QDU11444.1"/>
    </source>
</evidence>
<evidence type="ECO:0000256" key="1">
    <source>
        <dbReference type="SAM" id="MobiDB-lite"/>
    </source>
</evidence>
<keyword evidence="3" id="KW-1185">Reference proteome</keyword>
<dbReference type="Proteomes" id="UP000318384">
    <property type="component" value="Chromosome"/>
</dbReference>
<evidence type="ECO:0008006" key="4">
    <source>
        <dbReference type="Google" id="ProtNLM"/>
    </source>
</evidence>
<gene>
    <name evidence="2" type="ORF">V202x_48660</name>
</gene>
<reference evidence="2 3" key="1">
    <citation type="submission" date="2019-03" db="EMBL/GenBank/DDBJ databases">
        <title>Deep-cultivation of Planctomycetes and their phenomic and genomic characterization uncovers novel biology.</title>
        <authorList>
            <person name="Wiegand S."/>
            <person name="Jogler M."/>
            <person name="Boedeker C."/>
            <person name="Pinto D."/>
            <person name="Vollmers J."/>
            <person name="Rivas-Marin E."/>
            <person name="Kohn T."/>
            <person name="Peeters S.H."/>
            <person name="Heuer A."/>
            <person name="Rast P."/>
            <person name="Oberbeckmann S."/>
            <person name="Bunk B."/>
            <person name="Jeske O."/>
            <person name="Meyerdierks A."/>
            <person name="Storesund J.E."/>
            <person name="Kallscheuer N."/>
            <person name="Luecker S."/>
            <person name="Lage O.M."/>
            <person name="Pohl T."/>
            <person name="Merkel B.J."/>
            <person name="Hornburger P."/>
            <person name="Mueller R.-W."/>
            <person name="Bruemmer F."/>
            <person name="Labrenz M."/>
            <person name="Spormann A.M."/>
            <person name="Op den Camp H."/>
            <person name="Overmann J."/>
            <person name="Amann R."/>
            <person name="Jetten M.S.M."/>
            <person name="Mascher T."/>
            <person name="Medema M.H."/>
            <person name="Devos D.P."/>
            <person name="Kaster A.-K."/>
            <person name="Ovreas L."/>
            <person name="Rohde M."/>
            <person name="Galperin M.Y."/>
            <person name="Jogler C."/>
        </authorList>
    </citation>
    <scope>NUCLEOTIDE SEQUENCE [LARGE SCALE GENOMIC DNA]</scope>
    <source>
        <strain evidence="2 3">V202</strain>
    </source>
</reference>
<organism evidence="2 3">
    <name type="scientific">Gimesia aquarii</name>
    <dbReference type="NCBI Taxonomy" id="2527964"/>
    <lineage>
        <taxon>Bacteria</taxon>
        <taxon>Pseudomonadati</taxon>
        <taxon>Planctomycetota</taxon>
        <taxon>Planctomycetia</taxon>
        <taxon>Planctomycetales</taxon>
        <taxon>Planctomycetaceae</taxon>
        <taxon>Gimesia</taxon>
    </lineage>
</organism>
<protein>
    <recommendedName>
        <fullName evidence="4">Carboxypeptidase regulatory-like domain-containing protein</fullName>
    </recommendedName>
</protein>
<evidence type="ECO:0000313" key="3">
    <source>
        <dbReference type="Proteomes" id="UP000318384"/>
    </source>
</evidence>
<dbReference type="AlphaFoldDB" id="A0A517X1R3"/>
<name>A0A517X1R3_9PLAN</name>
<dbReference type="EMBL" id="CP037422">
    <property type="protein sequence ID" value="QDU11444.1"/>
    <property type="molecule type" value="Genomic_DNA"/>
</dbReference>
<dbReference type="OrthoDB" id="291697at2"/>